<dbReference type="CDD" id="cd06257">
    <property type="entry name" value="DnaJ"/>
    <property type="match status" value="1"/>
</dbReference>
<dbReference type="PROSITE" id="PS50076">
    <property type="entry name" value="DNAJ_2"/>
    <property type="match status" value="1"/>
</dbReference>
<dbReference type="PRINTS" id="PR00625">
    <property type="entry name" value="JDOMAIN"/>
</dbReference>
<feature type="region of interest" description="Disordered" evidence="1">
    <location>
        <begin position="140"/>
        <end position="199"/>
    </location>
</feature>
<sequence>MSSANSFDYYAELGVEPTASPQVITAAYRRLALARHPDRNPDDPTATASFQRVSPLSAYETLGDPGRKASYDASRTRTRTRAPWEPARPYNYDQPTADYGFGFENFTDSIFEAYIARVLETMARERAAFAAAARRQAEAEAQRRRQEEQRREEQERRELEKQQRREAENRLRAAKKEEAAREAAAKIAAEKSQASKERAQQERRWTLYKAITSLDKRDACLHSQYDGWTKESHPRKLKCEECGGKRSMTTFGCPYCEIKVCPMCREKLARAKRESQE</sequence>
<comment type="caution">
    <text evidence="3">The sequence shown here is derived from an EMBL/GenBank/DDBJ whole genome shotgun (WGS) entry which is preliminary data.</text>
</comment>
<gene>
    <name evidence="3" type="ORF">PG993_006900</name>
</gene>
<reference evidence="3 4" key="1">
    <citation type="submission" date="2023-01" db="EMBL/GenBank/DDBJ databases">
        <title>Analysis of 21 Apiospora genomes using comparative genomics revels a genus with tremendous synthesis potential of carbohydrate active enzymes and secondary metabolites.</title>
        <authorList>
            <person name="Sorensen T."/>
        </authorList>
    </citation>
    <scope>NUCLEOTIDE SEQUENCE [LARGE SCALE GENOMIC DNA]</scope>
    <source>
        <strain evidence="3 4">CBS 33761</strain>
    </source>
</reference>
<dbReference type="PANTHER" id="PTHR44094">
    <property type="entry name" value="DNAJ HEAT SHOCK N-TERMINAL DOMAIN-CONTAINING PROTEIN"/>
    <property type="match status" value="1"/>
</dbReference>
<dbReference type="InterPro" id="IPR052423">
    <property type="entry name" value="EMIR"/>
</dbReference>
<evidence type="ECO:0000313" key="4">
    <source>
        <dbReference type="Proteomes" id="UP001444661"/>
    </source>
</evidence>
<feature type="compositionally biased region" description="Basic and acidic residues" evidence="1">
    <location>
        <begin position="140"/>
        <end position="184"/>
    </location>
</feature>
<dbReference type="InterPro" id="IPR036869">
    <property type="entry name" value="J_dom_sf"/>
</dbReference>
<proteinExistence type="predicted"/>
<feature type="region of interest" description="Disordered" evidence="1">
    <location>
        <begin position="59"/>
        <end position="89"/>
    </location>
</feature>
<evidence type="ECO:0000313" key="3">
    <source>
        <dbReference type="EMBL" id="KAK8038489.1"/>
    </source>
</evidence>
<dbReference type="InterPro" id="IPR001623">
    <property type="entry name" value="DnaJ_domain"/>
</dbReference>
<dbReference type="SMART" id="SM00271">
    <property type="entry name" value="DnaJ"/>
    <property type="match status" value="1"/>
</dbReference>
<organism evidence="3 4">
    <name type="scientific">Apiospora rasikravindrae</name>
    <dbReference type="NCBI Taxonomy" id="990691"/>
    <lineage>
        <taxon>Eukaryota</taxon>
        <taxon>Fungi</taxon>
        <taxon>Dikarya</taxon>
        <taxon>Ascomycota</taxon>
        <taxon>Pezizomycotina</taxon>
        <taxon>Sordariomycetes</taxon>
        <taxon>Xylariomycetidae</taxon>
        <taxon>Amphisphaeriales</taxon>
        <taxon>Apiosporaceae</taxon>
        <taxon>Apiospora</taxon>
    </lineage>
</organism>
<keyword evidence="4" id="KW-1185">Reference proteome</keyword>
<dbReference type="SUPFAM" id="SSF46565">
    <property type="entry name" value="Chaperone J-domain"/>
    <property type="match status" value="1"/>
</dbReference>
<evidence type="ECO:0000259" key="2">
    <source>
        <dbReference type="PROSITE" id="PS50076"/>
    </source>
</evidence>
<accession>A0ABR1SVY3</accession>
<protein>
    <recommendedName>
        <fullName evidence="2">J domain-containing protein</fullName>
    </recommendedName>
</protein>
<dbReference type="Gene3D" id="1.10.287.110">
    <property type="entry name" value="DnaJ domain"/>
    <property type="match status" value="1"/>
</dbReference>
<evidence type="ECO:0000256" key="1">
    <source>
        <dbReference type="SAM" id="MobiDB-lite"/>
    </source>
</evidence>
<dbReference type="EMBL" id="JAQQWK010000006">
    <property type="protein sequence ID" value="KAK8038489.1"/>
    <property type="molecule type" value="Genomic_DNA"/>
</dbReference>
<dbReference type="Pfam" id="PF00226">
    <property type="entry name" value="DnaJ"/>
    <property type="match status" value="1"/>
</dbReference>
<dbReference type="Proteomes" id="UP001444661">
    <property type="component" value="Unassembled WGS sequence"/>
</dbReference>
<feature type="domain" description="J" evidence="2">
    <location>
        <begin position="8"/>
        <end position="75"/>
    </location>
</feature>
<name>A0ABR1SVY3_9PEZI</name>
<dbReference type="PANTHER" id="PTHR44094:SF8">
    <property type="entry name" value="DNAJ HEAT SHOCK N-TERMINAL DOMAIN-CONTAINING PROTEIN-RELATED"/>
    <property type="match status" value="1"/>
</dbReference>